<keyword evidence="2" id="KW-1185">Reference proteome</keyword>
<comment type="caution">
    <text evidence="1">The sequence shown here is derived from an EMBL/GenBank/DDBJ whole genome shotgun (WGS) entry which is preliminary data.</text>
</comment>
<evidence type="ECO:0000313" key="2">
    <source>
        <dbReference type="Proteomes" id="UP000827872"/>
    </source>
</evidence>
<dbReference type="Proteomes" id="UP000827872">
    <property type="component" value="Linkage Group LG02"/>
</dbReference>
<sequence>MLRPRSRYISQMKVVIYLSLLLIGVQFHCYHLIGPRDVHDNNPTKSLPDHSHPTSEIKCYYEREALHKIAPFNTDFAFRVYKHMASNQANQNILFSPTSISMAFALLSLGATPETRRQIYEGLSFNLSEIEEKTIHRGFCRLIHLFNQPEKHTTMKVGNALFFDKSSEVLPKFLDDAETFYDADIFYTNFLNSTAAKQQINDDVMNKTDGKIVDIVRDLCEHTAMTLVNYAYFEDYWKNSFQDQLTVEKDFFAHQNNTVRLNFMYQKSKFKILYDEDMSCSVVVIPCIGNTEAWFILPDKGKLKDVERSWGKENLDRWRTSFQYKEIELWMPKFSISTSYDLEDVLHGLGVTNIFDSYAGLSGIIEKHNLRVNKAVHGVQPELFKRMRAPVEVPPIIH</sequence>
<evidence type="ECO:0000313" key="1">
    <source>
        <dbReference type="EMBL" id="KAH8014823.1"/>
    </source>
</evidence>
<gene>
    <name evidence="1" type="ORF">K3G42_031930</name>
</gene>
<dbReference type="EMBL" id="CM037615">
    <property type="protein sequence ID" value="KAH8014823.1"/>
    <property type="molecule type" value="Genomic_DNA"/>
</dbReference>
<proteinExistence type="predicted"/>
<reference evidence="1" key="1">
    <citation type="submission" date="2021-08" db="EMBL/GenBank/DDBJ databases">
        <title>The first chromosome-level gecko genome reveals the dynamic sex chromosomes of Neotropical dwarf geckos (Sphaerodactylidae: Sphaerodactylus).</title>
        <authorList>
            <person name="Pinto B.J."/>
            <person name="Keating S.E."/>
            <person name="Gamble T."/>
        </authorList>
    </citation>
    <scope>NUCLEOTIDE SEQUENCE</scope>
    <source>
        <strain evidence="1">TG3544</strain>
    </source>
</reference>
<protein>
    <submittedName>
        <fullName evidence="1">Uncharacterized protein</fullName>
    </submittedName>
</protein>
<name>A0ACB8G532_9SAUR</name>
<accession>A0ACB8G532</accession>
<organism evidence="1 2">
    <name type="scientific">Sphaerodactylus townsendi</name>
    <dbReference type="NCBI Taxonomy" id="933632"/>
    <lineage>
        <taxon>Eukaryota</taxon>
        <taxon>Metazoa</taxon>
        <taxon>Chordata</taxon>
        <taxon>Craniata</taxon>
        <taxon>Vertebrata</taxon>
        <taxon>Euteleostomi</taxon>
        <taxon>Lepidosauria</taxon>
        <taxon>Squamata</taxon>
        <taxon>Bifurcata</taxon>
        <taxon>Gekkota</taxon>
        <taxon>Sphaerodactylidae</taxon>
        <taxon>Sphaerodactylus</taxon>
    </lineage>
</organism>